<dbReference type="InterPro" id="IPR032875">
    <property type="entry name" value="Succ_CoA_lig_flav_dom"/>
</dbReference>
<dbReference type="Gene3D" id="3.40.50.261">
    <property type="entry name" value="Succinyl-CoA synthetase domains"/>
    <property type="match status" value="2"/>
</dbReference>
<evidence type="ECO:0000256" key="4">
    <source>
        <dbReference type="ARBA" id="ARBA00060888"/>
    </source>
</evidence>
<proteinExistence type="inferred from homology"/>
<dbReference type="eggNOG" id="COG1042">
    <property type="taxonomic scope" value="Bacteria"/>
</dbReference>
<reference evidence="9 10" key="1">
    <citation type="journal article" date="2012" name="J. Bacteriol.">
        <title>Complete Genome Sequence of the Fruiting Myxobacterium Corallococcus coralloides DSM 2259.</title>
        <authorList>
            <person name="Huntley S."/>
            <person name="Zhang Y."/>
            <person name="Treuner-Lange A."/>
            <person name="Kneip S."/>
            <person name="Sensen C.W."/>
            <person name="Sogaard-Andersen L."/>
        </authorList>
    </citation>
    <scope>NUCLEOTIDE SEQUENCE [LARGE SCALE GENOMIC DNA]</scope>
    <source>
        <strain evidence="10">ATCC 25202 / DSM 2259 / NBRC 100086 / M2</strain>
    </source>
</reference>
<evidence type="ECO:0000256" key="3">
    <source>
        <dbReference type="ARBA" id="ARBA00022840"/>
    </source>
</evidence>
<keyword evidence="1" id="KW-0436">Ligase</keyword>
<dbReference type="SUPFAM" id="SSF51735">
    <property type="entry name" value="NAD(P)-binding Rossmann-fold domains"/>
    <property type="match status" value="1"/>
</dbReference>
<dbReference type="InterPro" id="IPR013815">
    <property type="entry name" value="ATP_grasp_subdomain_1"/>
</dbReference>
<feature type="domain" description="N-acetyltransferase" evidence="8">
    <location>
        <begin position="793"/>
        <end position="956"/>
    </location>
</feature>
<reference evidence="10" key="2">
    <citation type="submission" date="2012-03" db="EMBL/GenBank/DDBJ databases">
        <title>Genome sequence of the fruiting myxobacterium Corallococcus coralloides DSM 2259.</title>
        <authorList>
            <person name="Huntley S."/>
            <person name="Zhang Y."/>
            <person name="Treuner-Lange A."/>
            <person name="Sensen C.W."/>
            <person name="Sogaard-Andersen L."/>
        </authorList>
    </citation>
    <scope>NUCLEOTIDE SEQUENCE [LARGE SCALE GENOMIC DNA]</scope>
    <source>
        <strain evidence="10">ATCC 25202 / DSM 2259 / NBRC 100086 / M2</strain>
    </source>
</reference>
<dbReference type="eggNOG" id="COG1670">
    <property type="taxonomic scope" value="Bacteria"/>
</dbReference>
<dbReference type="Pfam" id="PF13549">
    <property type="entry name" value="ATP-grasp_5"/>
    <property type="match status" value="1"/>
</dbReference>
<dbReference type="InterPro" id="IPR016102">
    <property type="entry name" value="Succinyl-CoA_synth-like"/>
</dbReference>
<gene>
    <name evidence="9" type="primary">acs</name>
    <name evidence="9" type="ordered locus">COCOR_04784</name>
</gene>
<keyword evidence="9" id="KW-0808">Transferase</keyword>
<dbReference type="PROSITE" id="PS50975">
    <property type="entry name" value="ATP_GRASP"/>
    <property type="match status" value="1"/>
</dbReference>
<keyword evidence="10" id="KW-1185">Reference proteome</keyword>
<organism evidence="9 10">
    <name type="scientific">Corallococcus coralloides (strain ATCC 25202 / DSM 2259 / NBRC 100086 / M2)</name>
    <name type="common">Myxococcus coralloides</name>
    <dbReference type="NCBI Taxonomy" id="1144275"/>
    <lineage>
        <taxon>Bacteria</taxon>
        <taxon>Pseudomonadati</taxon>
        <taxon>Myxococcota</taxon>
        <taxon>Myxococcia</taxon>
        <taxon>Myxococcales</taxon>
        <taxon>Cystobacterineae</taxon>
        <taxon>Myxococcaceae</taxon>
        <taxon>Corallococcus</taxon>
    </lineage>
</organism>
<sequence length="957" mass="103750">MGKRPLPRPLPDNWCTMGACRRLLRYGHPTEEERTMDEQRPATPPARTDPSIDLLHQRTRQPLEVIFSPRSVAVVGASERPGSVGRTVLWNLISSPFGGTVYPVNPQRPNVLGIKAWPSLRALPEPVDLAVIVTPAKSVPAIIRECAEVGVKGAIIISAGFKETGPEGAKLEQEVLHIAQAANLRIIGPNCLGVMRPTSGFNATFAKGMARPGNVAFISQSGALLTSILDWSLREAVGFSAFVSVGSMLDVGWGDLIDFLADDPMTRSILLYMESIGDARAFLSAAREVALTKPIIVIKAGRTAQAAQAAASHTGTLAGSDEVLSAAFRRAGVLRVDSIEDLFHMAEVLARQPRPSGRRLTLLTNAGGPAVLATDALVSGGGELAVLSDDTRKQLDGFLPPPWSHANPVDILGDADAERYAKALETTGADPNSDGLLVILTPQDMTEPTKTADRLKGYAKLPGKPVLASWMGGSEVAAGERILNDAGIPTFGYPDTAARVFNYMWRYSDNIAGLYETPTLAEEPTGGARDVARALVDEARASGRTLLSEYESKRLLAAYGIPTVETWLAMSEDEAVEKARALGFPVVLKLHSLTVTHKTDVGGVRLDLRDEAQVRDAYRAIRDALTERGLQDAFHGVTVQPMAKLDGYELILGSSLDAQFGPVLLFGAGGTLVEVMQDRALGLPPLTTTLARRMMERTRIHHALKGVRGRAPVDMGALERLMVRFSQLVVEQRLIRELDINPLLVSGERIIALDARVVLHPPDVQAASLPKLAIEPYPHQYAKVLTLKNGEQLLVRPIRPEDEPAMGRFHQALSEQTVFMRYAGLMKLSQRVAHERLARICFNDYAREMALVAERPSPDGKGGGEILAVGRLTRLRGTKDAEFAITVSDPAQRLGLGTELLRRLVDIGRDWGLRRIVADILTRNRGMQAVSKKLGFTLLEHEELAPDMVKAVKVLNG</sequence>
<dbReference type="CDD" id="cd04301">
    <property type="entry name" value="NAT_SF"/>
    <property type="match status" value="1"/>
</dbReference>
<dbReference type="SMART" id="SM00881">
    <property type="entry name" value="CoA_binding"/>
    <property type="match status" value="1"/>
</dbReference>
<dbReference type="Pfam" id="PF19045">
    <property type="entry name" value="Ligase_CoA_2"/>
    <property type="match status" value="1"/>
</dbReference>
<evidence type="ECO:0000256" key="5">
    <source>
        <dbReference type="PROSITE-ProRule" id="PRU00409"/>
    </source>
</evidence>
<dbReference type="SUPFAM" id="SSF56059">
    <property type="entry name" value="Glutathione synthetase ATP-binding domain-like"/>
    <property type="match status" value="1"/>
</dbReference>
<dbReference type="InterPro" id="IPR051538">
    <property type="entry name" value="Acyl-CoA_Synth/Transferase"/>
</dbReference>
<dbReference type="SUPFAM" id="SSF55729">
    <property type="entry name" value="Acyl-CoA N-acyltransferases (Nat)"/>
    <property type="match status" value="1"/>
</dbReference>
<dbReference type="Gene3D" id="3.30.470.20">
    <property type="entry name" value="ATP-grasp fold, B domain"/>
    <property type="match status" value="1"/>
</dbReference>
<evidence type="ECO:0000313" key="10">
    <source>
        <dbReference type="Proteomes" id="UP000007587"/>
    </source>
</evidence>
<accession>H8MKV4</accession>
<dbReference type="InterPro" id="IPR016181">
    <property type="entry name" value="Acyl_CoA_acyltransferase"/>
</dbReference>
<dbReference type="PANTHER" id="PTHR43334:SF1">
    <property type="entry name" value="3-HYDROXYPROPIONATE--COA LIGASE [ADP-FORMING]"/>
    <property type="match status" value="1"/>
</dbReference>
<dbReference type="AlphaFoldDB" id="H8MKV4"/>
<dbReference type="PANTHER" id="PTHR43334">
    <property type="entry name" value="ACETATE--COA LIGASE [ADP-FORMING]"/>
    <property type="match status" value="1"/>
</dbReference>
<evidence type="ECO:0000256" key="6">
    <source>
        <dbReference type="SAM" id="MobiDB-lite"/>
    </source>
</evidence>
<dbReference type="EMBL" id="CP003389">
    <property type="protein sequence ID" value="AFE07963.1"/>
    <property type="molecule type" value="Genomic_DNA"/>
</dbReference>
<dbReference type="InterPro" id="IPR036291">
    <property type="entry name" value="NAD(P)-bd_dom_sf"/>
</dbReference>
<dbReference type="FunFam" id="3.30.1490.20:FF:000020">
    <property type="entry name" value="Protein lysine acetyltransferase"/>
    <property type="match status" value="1"/>
</dbReference>
<dbReference type="Gene3D" id="3.30.1490.20">
    <property type="entry name" value="ATP-grasp fold, A domain"/>
    <property type="match status" value="1"/>
</dbReference>
<dbReference type="GO" id="GO:0016747">
    <property type="term" value="F:acyltransferase activity, transferring groups other than amino-acyl groups"/>
    <property type="evidence" value="ECO:0007669"/>
    <property type="project" value="InterPro"/>
</dbReference>
<evidence type="ECO:0000256" key="2">
    <source>
        <dbReference type="ARBA" id="ARBA00022741"/>
    </source>
</evidence>
<dbReference type="HOGENOM" id="CLU_007415_0_2_7"/>
<dbReference type="SUPFAM" id="SSF52210">
    <property type="entry name" value="Succinyl-CoA synthetase domains"/>
    <property type="match status" value="2"/>
</dbReference>
<keyword evidence="2 5" id="KW-0547">Nucleotide-binding</keyword>
<name>H8MKV4_CORCM</name>
<dbReference type="Pfam" id="PF13607">
    <property type="entry name" value="Succ_CoA_lig"/>
    <property type="match status" value="1"/>
</dbReference>
<evidence type="ECO:0000259" key="7">
    <source>
        <dbReference type="PROSITE" id="PS50975"/>
    </source>
</evidence>
<feature type="domain" description="ATP-grasp" evidence="7">
    <location>
        <begin position="553"/>
        <end position="589"/>
    </location>
</feature>
<dbReference type="Pfam" id="PF13302">
    <property type="entry name" value="Acetyltransf_3"/>
    <property type="match status" value="1"/>
</dbReference>
<dbReference type="STRING" id="1144275.COCOR_04784"/>
<keyword evidence="3 5" id="KW-0067">ATP-binding</keyword>
<evidence type="ECO:0000259" key="8">
    <source>
        <dbReference type="PROSITE" id="PS51186"/>
    </source>
</evidence>
<comment type="similarity">
    <text evidence="4">In the N-terminal section; belongs to the acetate CoA ligase alpha subunit family.</text>
</comment>
<protein>
    <submittedName>
        <fullName evidence="9">Acetyltransferase</fullName>
    </submittedName>
</protein>
<evidence type="ECO:0000313" key="9">
    <source>
        <dbReference type="EMBL" id="AFE07963.1"/>
    </source>
</evidence>
<dbReference type="Pfam" id="PF13380">
    <property type="entry name" value="CoA_binding_2"/>
    <property type="match status" value="1"/>
</dbReference>
<dbReference type="GO" id="GO:0046872">
    <property type="term" value="F:metal ion binding"/>
    <property type="evidence" value="ECO:0007669"/>
    <property type="project" value="InterPro"/>
</dbReference>
<dbReference type="Gene3D" id="3.40.50.720">
    <property type="entry name" value="NAD(P)-binding Rossmann-like Domain"/>
    <property type="match status" value="1"/>
</dbReference>
<dbReference type="eggNOG" id="COG0045">
    <property type="taxonomic scope" value="Bacteria"/>
</dbReference>
<dbReference type="KEGG" id="ccx:COCOR_04784"/>
<dbReference type="Gene3D" id="3.40.630.30">
    <property type="match status" value="1"/>
</dbReference>
<dbReference type="InterPro" id="IPR000182">
    <property type="entry name" value="GNAT_dom"/>
</dbReference>
<dbReference type="GO" id="GO:0005524">
    <property type="term" value="F:ATP binding"/>
    <property type="evidence" value="ECO:0007669"/>
    <property type="project" value="UniProtKB-UniRule"/>
</dbReference>
<feature type="region of interest" description="Disordered" evidence="6">
    <location>
        <begin position="27"/>
        <end position="50"/>
    </location>
</feature>
<dbReference type="InterPro" id="IPR043938">
    <property type="entry name" value="Ligase_CoA_dom"/>
</dbReference>
<dbReference type="GO" id="GO:0043758">
    <property type="term" value="F:acetate-CoA ligase (ADP-forming) activity"/>
    <property type="evidence" value="ECO:0007669"/>
    <property type="project" value="InterPro"/>
</dbReference>
<evidence type="ECO:0000256" key="1">
    <source>
        <dbReference type="ARBA" id="ARBA00022598"/>
    </source>
</evidence>
<dbReference type="InParanoid" id="H8MKV4"/>
<feature type="compositionally biased region" description="Basic and acidic residues" evidence="6">
    <location>
        <begin position="28"/>
        <end position="40"/>
    </location>
</feature>
<dbReference type="InterPro" id="IPR011761">
    <property type="entry name" value="ATP-grasp"/>
</dbReference>
<dbReference type="PROSITE" id="PS51186">
    <property type="entry name" value="GNAT"/>
    <property type="match status" value="1"/>
</dbReference>
<dbReference type="Proteomes" id="UP000007587">
    <property type="component" value="Chromosome"/>
</dbReference>
<dbReference type="InterPro" id="IPR003781">
    <property type="entry name" value="CoA-bd"/>
</dbReference>